<dbReference type="PRINTS" id="PR00080">
    <property type="entry name" value="SDRFAMILY"/>
</dbReference>
<gene>
    <name evidence="5" type="primary">fabG_1</name>
    <name evidence="5" type="ORF">clem_05810</name>
</gene>
<dbReference type="InterPro" id="IPR036291">
    <property type="entry name" value="NAD(P)-bd_dom_sf"/>
</dbReference>
<dbReference type="InterPro" id="IPR057326">
    <property type="entry name" value="KR_dom"/>
</dbReference>
<dbReference type="RefSeq" id="WP_094090749.1">
    <property type="nucleotide sequence ID" value="NZ_CP016397.1"/>
</dbReference>
<comment type="similarity">
    <text evidence="1 3">Belongs to the short-chain dehydrogenases/reductases (SDR) family.</text>
</comment>
<sequence>MATLITGSSKGIGHALALEFAKNAHNLVLCARDKIRLEQLSSEIKDAYSVEVDVISLDLAQSHSAFQLIEALEEKNCNIDCLVNNAGMGYLGDFISMDPQTLNQMLQLNMVTVSELTRYFAKKFAQQGKGKILQVSSTAAFQPGPFMAAYYASKAYVTSLSEALAYELRDSGVMISILSPGPTQTHFFHEAGMDESHLARGALGVMSAEKVAKLAYKGLQRGKLFIIPGTINKLLAYSASMSPFRMTRRITAFLHGK</sequence>
<dbReference type="PRINTS" id="PR00081">
    <property type="entry name" value="GDHRDH"/>
</dbReference>
<organism evidence="5 6">
    <name type="scientific">Legionella clemsonensis</name>
    <dbReference type="NCBI Taxonomy" id="1867846"/>
    <lineage>
        <taxon>Bacteria</taxon>
        <taxon>Pseudomonadati</taxon>
        <taxon>Pseudomonadota</taxon>
        <taxon>Gammaproteobacteria</taxon>
        <taxon>Legionellales</taxon>
        <taxon>Legionellaceae</taxon>
        <taxon>Legionella</taxon>
    </lineage>
</organism>
<accession>A0A222P1K8</accession>
<evidence type="ECO:0000313" key="5">
    <source>
        <dbReference type="EMBL" id="ASQ45717.1"/>
    </source>
</evidence>
<dbReference type="EMBL" id="CP016397">
    <property type="protein sequence ID" value="ASQ45717.1"/>
    <property type="molecule type" value="Genomic_DNA"/>
</dbReference>
<dbReference type="SUPFAM" id="SSF51735">
    <property type="entry name" value="NAD(P)-binding Rossmann-fold domains"/>
    <property type="match status" value="1"/>
</dbReference>
<dbReference type="KEGG" id="lcd:clem_05810"/>
<keyword evidence="6" id="KW-1185">Reference proteome</keyword>
<dbReference type="AlphaFoldDB" id="A0A222P1K8"/>
<evidence type="ECO:0000256" key="1">
    <source>
        <dbReference type="ARBA" id="ARBA00006484"/>
    </source>
</evidence>
<evidence type="ECO:0000259" key="4">
    <source>
        <dbReference type="SMART" id="SM00822"/>
    </source>
</evidence>
<dbReference type="Pfam" id="PF00106">
    <property type="entry name" value="adh_short"/>
    <property type="match status" value="1"/>
</dbReference>
<evidence type="ECO:0000256" key="3">
    <source>
        <dbReference type="RuleBase" id="RU000363"/>
    </source>
</evidence>
<evidence type="ECO:0000313" key="6">
    <source>
        <dbReference type="Proteomes" id="UP000201728"/>
    </source>
</evidence>
<dbReference type="PIRSF" id="PIRSF000126">
    <property type="entry name" value="11-beta-HSD1"/>
    <property type="match status" value="1"/>
</dbReference>
<dbReference type="GO" id="GO:0004316">
    <property type="term" value="F:3-oxoacyl-[acyl-carrier-protein] reductase (NADPH) activity"/>
    <property type="evidence" value="ECO:0007669"/>
    <property type="project" value="UniProtKB-EC"/>
</dbReference>
<keyword evidence="2 5" id="KW-0560">Oxidoreductase</keyword>
<proteinExistence type="inferred from homology"/>
<dbReference type="PANTHER" id="PTHR42901:SF1">
    <property type="entry name" value="ALCOHOL DEHYDROGENASE"/>
    <property type="match status" value="1"/>
</dbReference>
<dbReference type="PANTHER" id="PTHR42901">
    <property type="entry name" value="ALCOHOL DEHYDROGENASE"/>
    <property type="match status" value="1"/>
</dbReference>
<evidence type="ECO:0000256" key="2">
    <source>
        <dbReference type="ARBA" id="ARBA00023002"/>
    </source>
</evidence>
<reference evidence="6" key="1">
    <citation type="submission" date="2016-07" db="EMBL/GenBank/DDBJ databases">
        <authorList>
            <person name="Florea S."/>
            <person name="Webb J.S."/>
            <person name="Jaromczyk J."/>
            <person name="Schardl C.L."/>
        </authorList>
    </citation>
    <scope>NUCLEOTIDE SEQUENCE [LARGE SCALE GENOMIC DNA]</scope>
    <source>
        <strain evidence="6">CDC-D5610</strain>
    </source>
</reference>
<protein>
    <submittedName>
        <fullName evidence="5">3-oxoacyl-[acyl-carrier-protein] reductase FabG</fullName>
        <ecNumber evidence="5">1.1.1.100</ecNumber>
    </submittedName>
</protein>
<dbReference type="EC" id="1.1.1.100" evidence="5"/>
<name>A0A222P1K8_9GAMM</name>
<dbReference type="OrthoDB" id="7301144at2"/>
<dbReference type="Gene3D" id="3.40.50.720">
    <property type="entry name" value="NAD(P)-binding Rossmann-like Domain"/>
    <property type="match status" value="1"/>
</dbReference>
<feature type="domain" description="Ketoreductase" evidence="4">
    <location>
        <begin position="2"/>
        <end position="183"/>
    </location>
</feature>
<dbReference type="SMART" id="SM00822">
    <property type="entry name" value="PKS_KR"/>
    <property type="match status" value="1"/>
</dbReference>
<dbReference type="InterPro" id="IPR002347">
    <property type="entry name" value="SDR_fam"/>
</dbReference>
<dbReference type="Proteomes" id="UP000201728">
    <property type="component" value="Chromosome"/>
</dbReference>